<dbReference type="Gene3D" id="3.40.50.2020">
    <property type="match status" value="1"/>
</dbReference>
<dbReference type="InterPro" id="IPR005828">
    <property type="entry name" value="MFS_sugar_transport-like"/>
</dbReference>
<organism evidence="9 10">
    <name type="scientific">Ustilago bromivora</name>
    <dbReference type="NCBI Taxonomy" id="307758"/>
    <lineage>
        <taxon>Eukaryota</taxon>
        <taxon>Fungi</taxon>
        <taxon>Dikarya</taxon>
        <taxon>Basidiomycota</taxon>
        <taxon>Ustilaginomycotina</taxon>
        <taxon>Ustilaginomycetes</taxon>
        <taxon>Ustilaginales</taxon>
        <taxon>Ustilaginaceae</taxon>
        <taxon>Ustilago</taxon>
    </lineage>
</organism>
<feature type="transmembrane region" description="Helical" evidence="7">
    <location>
        <begin position="620"/>
        <end position="643"/>
    </location>
</feature>
<dbReference type="InterPro" id="IPR036259">
    <property type="entry name" value="MFS_trans_sf"/>
</dbReference>
<sequence length="806" mass="87507">MSGSNVHVVQHPLISHHLANLRLADTSPKEFRLLVKNISTILCIESSRTLPVKQVQGQGPLATFQGEQLSERIGLVPILRAGLGMTEACLDLLPENTSVLHIGLFREKVSLQPVEYYNKLPATPTVDQVIILDPLIATGGTAVACIQMILDWGVPVEKIKFLCVLASQKGLEHVAESVPGLEIWVGHVDPELSEKGLILPGLGDTAPSPTTDEPTRASQETDDATLTEFSRMAHEMGVGGAYERKVALLNKTIKEDIGFGNFQIWLTWLAGFGWFVDNIWFQALSMSLPKIKLEFGPKHVQFATLALYLGLLIGATFWGFMADVIGRRPSWNITLFISAVFGVAVGGAPNFVALGALLSCLGLGLGGNLPVDGAMLIEFIPSTHQWILTFLSIFWCFGQLFAAFIGWAFITNYRCETAANCPKSSNMGWRYTWFLLGGITFLMWVARFWVYPIPESPKYLIGKGRDEEAMEVIKYIAAQNGKTTSLTLEQLKAAGEGVTMVINTLDANEKKLAREDDVETKANGAWPSSTTEENGEKKEDANSADAHVRAAPATVQPTDPATATPQSSPDSSPTAAVSISLKGRFLSVSDLAQLRRSLSEFDSHHIVALFSTPRMAWNTILICFLWGLIGLAYPLYNAFIALYLQNAGANQGETTQAEQYRDLVIIAACGIPGSFAAAAFVELPYAGRRGTMAFFTLLTGLFLFLFTTARTAAAVLGWNCATSLTQNAMYAVLYAISYEVFPAPNRGTRDGLAMATQRVFGVIAPIVGAYAGSTPTTPIYVSASFFIAAAVLMLFLPYETRGRSAL</sequence>
<keyword evidence="2" id="KW-0813">Transport</keyword>
<dbReference type="Pfam" id="PF00083">
    <property type="entry name" value="Sugar_tr"/>
    <property type="match status" value="1"/>
</dbReference>
<feature type="region of interest" description="Disordered" evidence="6">
    <location>
        <begin position="513"/>
        <end position="575"/>
    </location>
</feature>
<dbReference type="AlphaFoldDB" id="A0A8H8QIA4"/>
<dbReference type="NCBIfam" id="NF001097">
    <property type="entry name" value="PRK00129.1"/>
    <property type="match status" value="1"/>
</dbReference>
<dbReference type="CDD" id="cd06174">
    <property type="entry name" value="MFS"/>
    <property type="match status" value="1"/>
</dbReference>
<dbReference type="Gene3D" id="1.20.1250.20">
    <property type="entry name" value="MFS general substrate transporter like domains"/>
    <property type="match status" value="2"/>
</dbReference>
<accession>A0A8H8QIA4</accession>
<evidence type="ECO:0000256" key="7">
    <source>
        <dbReference type="SAM" id="Phobius"/>
    </source>
</evidence>
<dbReference type="SUPFAM" id="SSF53271">
    <property type="entry name" value="PRTase-like"/>
    <property type="match status" value="1"/>
</dbReference>
<name>A0A8H8QIA4_9BASI</name>
<feature type="compositionally biased region" description="Polar residues" evidence="6">
    <location>
        <begin position="207"/>
        <end position="218"/>
    </location>
</feature>
<dbReference type="InterPro" id="IPR000836">
    <property type="entry name" value="PRTase_dom"/>
</dbReference>
<feature type="transmembrane region" description="Helical" evidence="7">
    <location>
        <begin position="386"/>
        <end position="410"/>
    </location>
</feature>
<keyword evidence="3 7" id="KW-0812">Transmembrane</keyword>
<dbReference type="InterPro" id="IPR020846">
    <property type="entry name" value="MFS_dom"/>
</dbReference>
<evidence type="ECO:0000256" key="5">
    <source>
        <dbReference type="ARBA" id="ARBA00023136"/>
    </source>
</evidence>
<comment type="caution">
    <text evidence="9">The sequence shown here is derived from an EMBL/GenBank/DDBJ whole genome shotgun (WGS) entry which is preliminary data.</text>
</comment>
<keyword evidence="4 7" id="KW-1133">Transmembrane helix</keyword>
<feature type="transmembrane region" description="Helical" evidence="7">
    <location>
        <begin position="724"/>
        <end position="741"/>
    </location>
</feature>
<evidence type="ECO:0000256" key="6">
    <source>
        <dbReference type="SAM" id="MobiDB-lite"/>
    </source>
</evidence>
<reference evidence="9" key="1">
    <citation type="submission" date="2018-08" db="EMBL/GenBank/DDBJ databases">
        <authorList>
            <person name="Guldener U."/>
        </authorList>
    </citation>
    <scope>NUCLEOTIDE SEQUENCE</scope>
    <source>
        <strain evidence="9">UB2</strain>
    </source>
</reference>
<evidence type="ECO:0000256" key="4">
    <source>
        <dbReference type="ARBA" id="ARBA00022989"/>
    </source>
</evidence>
<feature type="transmembrane region" description="Helical" evidence="7">
    <location>
        <begin position="262"/>
        <end position="281"/>
    </location>
</feature>
<feature type="transmembrane region" description="Helical" evidence="7">
    <location>
        <begin position="430"/>
        <end position="450"/>
    </location>
</feature>
<dbReference type="InterPro" id="IPR029057">
    <property type="entry name" value="PRTase-like"/>
</dbReference>
<feature type="transmembrane region" description="Helical" evidence="7">
    <location>
        <begin position="663"/>
        <end position="681"/>
    </location>
</feature>
<feature type="transmembrane region" description="Helical" evidence="7">
    <location>
        <begin position="779"/>
        <end position="798"/>
    </location>
</feature>
<evidence type="ECO:0000313" key="10">
    <source>
        <dbReference type="Proteomes" id="UP000658997"/>
    </source>
</evidence>
<feature type="region of interest" description="Disordered" evidence="6">
    <location>
        <begin position="203"/>
        <end position="222"/>
    </location>
</feature>
<feature type="domain" description="Major facilitator superfamily (MFS) profile" evidence="8">
    <location>
        <begin position="266"/>
        <end position="801"/>
    </location>
</feature>
<evidence type="ECO:0000256" key="2">
    <source>
        <dbReference type="ARBA" id="ARBA00022448"/>
    </source>
</evidence>
<dbReference type="PANTHER" id="PTHR23511">
    <property type="entry name" value="SYNAPTIC VESICLE GLYCOPROTEIN 2"/>
    <property type="match status" value="1"/>
</dbReference>
<feature type="compositionally biased region" description="Polar residues" evidence="6">
    <location>
        <begin position="555"/>
        <end position="575"/>
    </location>
</feature>
<feature type="transmembrane region" description="Helical" evidence="7">
    <location>
        <begin position="302"/>
        <end position="321"/>
    </location>
</feature>
<evidence type="ECO:0000256" key="3">
    <source>
        <dbReference type="ARBA" id="ARBA00022692"/>
    </source>
</evidence>
<evidence type="ECO:0000256" key="1">
    <source>
        <dbReference type="ARBA" id="ARBA00004141"/>
    </source>
</evidence>
<dbReference type="PANTHER" id="PTHR23511:SF5">
    <property type="entry name" value="MAJOR FACILITATOR-TYPE TRANSPORTER HXNZ-RELATED"/>
    <property type="match status" value="1"/>
</dbReference>
<dbReference type="EMBL" id="ULHB01000012">
    <property type="protein sequence ID" value="SYW75886.1"/>
    <property type="molecule type" value="Genomic_DNA"/>
</dbReference>
<feature type="transmembrane region" description="Helical" evidence="7">
    <location>
        <begin position="693"/>
        <end position="718"/>
    </location>
</feature>
<dbReference type="Pfam" id="PF14681">
    <property type="entry name" value="UPRTase"/>
    <property type="match status" value="1"/>
</dbReference>
<gene>
    <name evidence="9" type="ORF">UBRO2_01041</name>
</gene>
<comment type="subcellular location">
    <subcellularLocation>
        <location evidence="1">Membrane</location>
        <topology evidence="1">Multi-pass membrane protein</topology>
    </subcellularLocation>
</comment>
<evidence type="ECO:0000313" key="9">
    <source>
        <dbReference type="EMBL" id="SYW75886.1"/>
    </source>
</evidence>
<evidence type="ECO:0000259" key="8">
    <source>
        <dbReference type="PROSITE" id="PS50850"/>
    </source>
</evidence>
<proteinExistence type="predicted"/>
<dbReference type="GO" id="GO:0022857">
    <property type="term" value="F:transmembrane transporter activity"/>
    <property type="evidence" value="ECO:0007669"/>
    <property type="project" value="InterPro"/>
</dbReference>
<dbReference type="CDD" id="cd06223">
    <property type="entry name" value="PRTases_typeI"/>
    <property type="match status" value="1"/>
</dbReference>
<dbReference type="SUPFAM" id="SSF103473">
    <property type="entry name" value="MFS general substrate transporter"/>
    <property type="match status" value="1"/>
</dbReference>
<protein>
    <submittedName>
        <fullName evidence="9">Related to PHO84 - high-affinity inorganic phosphate transporter</fullName>
    </submittedName>
</protein>
<dbReference type="GO" id="GO:0016020">
    <property type="term" value="C:membrane"/>
    <property type="evidence" value="ECO:0007669"/>
    <property type="project" value="UniProtKB-SubCell"/>
</dbReference>
<keyword evidence="10" id="KW-1185">Reference proteome</keyword>
<feature type="transmembrane region" description="Helical" evidence="7">
    <location>
        <begin position="333"/>
        <end position="365"/>
    </location>
</feature>
<keyword evidence="5 7" id="KW-0472">Membrane</keyword>
<dbReference type="PROSITE" id="PS50850">
    <property type="entry name" value="MFS"/>
    <property type="match status" value="1"/>
</dbReference>
<dbReference type="Proteomes" id="UP000658997">
    <property type="component" value="Unassembled WGS sequence"/>
</dbReference>